<organism evidence="2 3">
    <name type="scientific">Nonomuraea monospora</name>
    <dbReference type="NCBI Taxonomy" id="568818"/>
    <lineage>
        <taxon>Bacteria</taxon>
        <taxon>Bacillati</taxon>
        <taxon>Actinomycetota</taxon>
        <taxon>Actinomycetes</taxon>
        <taxon>Streptosporangiales</taxon>
        <taxon>Streptosporangiaceae</taxon>
        <taxon>Nonomuraea</taxon>
    </lineage>
</organism>
<name>A0ABN3D3S5_9ACTN</name>
<keyword evidence="3" id="KW-1185">Reference proteome</keyword>
<evidence type="ECO:0000313" key="2">
    <source>
        <dbReference type="EMBL" id="GAA2216460.1"/>
    </source>
</evidence>
<reference evidence="2 3" key="1">
    <citation type="journal article" date="2019" name="Int. J. Syst. Evol. Microbiol.">
        <title>The Global Catalogue of Microorganisms (GCM) 10K type strain sequencing project: providing services to taxonomists for standard genome sequencing and annotation.</title>
        <authorList>
            <consortium name="The Broad Institute Genomics Platform"/>
            <consortium name="The Broad Institute Genome Sequencing Center for Infectious Disease"/>
            <person name="Wu L."/>
            <person name="Ma J."/>
        </authorList>
    </citation>
    <scope>NUCLEOTIDE SEQUENCE [LARGE SCALE GENOMIC DNA]</scope>
    <source>
        <strain evidence="2 3">JCM 16114</strain>
    </source>
</reference>
<comment type="caution">
    <text evidence="2">The sequence shown here is derived from an EMBL/GenBank/DDBJ whole genome shotgun (WGS) entry which is preliminary data.</text>
</comment>
<keyword evidence="1" id="KW-0472">Membrane</keyword>
<evidence type="ECO:0000256" key="1">
    <source>
        <dbReference type="SAM" id="Phobius"/>
    </source>
</evidence>
<feature type="transmembrane region" description="Helical" evidence="1">
    <location>
        <begin position="111"/>
        <end position="133"/>
    </location>
</feature>
<keyword evidence="1" id="KW-0812">Transmembrane</keyword>
<protein>
    <submittedName>
        <fullName evidence="2">Uncharacterized protein</fullName>
    </submittedName>
</protein>
<dbReference type="Proteomes" id="UP001499843">
    <property type="component" value="Unassembled WGS sequence"/>
</dbReference>
<feature type="transmembrane region" description="Helical" evidence="1">
    <location>
        <begin position="178"/>
        <end position="199"/>
    </location>
</feature>
<feature type="transmembrane region" description="Helical" evidence="1">
    <location>
        <begin position="84"/>
        <end position="105"/>
    </location>
</feature>
<feature type="transmembrane region" description="Helical" evidence="1">
    <location>
        <begin position="49"/>
        <end position="72"/>
    </location>
</feature>
<dbReference type="EMBL" id="BAAAQX010000070">
    <property type="protein sequence ID" value="GAA2216460.1"/>
    <property type="molecule type" value="Genomic_DNA"/>
</dbReference>
<evidence type="ECO:0000313" key="3">
    <source>
        <dbReference type="Proteomes" id="UP001499843"/>
    </source>
</evidence>
<keyword evidence="1" id="KW-1133">Transmembrane helix</keyword>
<proteinExistence type="predicted"/>
<accession>A0ABN3D3S5</accession>
<gene>
    <name evidence="2" type="ORF">GCM10009850_119290</name>
</gene>
<feature type="transmembrane region" description="Helical" evidence="1">
    <location>
        <begin position="154"/>
        <end position="172"/>
    </location>
</feature>
<sequence>MPALYGLLALVQAATAALLARSARRTPLATPARRVPLTVPARSSRLAAGRWIPFVVAVGVACDSAVVGAGALIGEGPALDALSLGRFAAHAVLTPLLIVHAAALARPGLLAPAWALAGALIVLDLVALADLRLEPRWWAGTLRLVSADPSGPPIAALVTTVALLAAGVTLWVGRRTPWLAAGAAVLLVSAGAAVVVPILGNAGEAVLIAALVVTSPAEVRQGPRSS</sequence>